<evidence type="ECO:0000313" key="2">
    <source>
        <dbReference type="EMBL" id="SPC93107.1"/>
    </source>
</evidence>
<dbReference type="AlphaFoldDB" id="A0A2N9FQV8"/>
<gene>
    <name evidence="2" type="ORF">FSB_LOCUS20989</name>
</gene>
<feature type="region of interest" description="Disordered" evidence="1">
    <location>
        <begin position="180"/>
        <end position="227"/>
    </location>
</feature>
<sequence length="257" mass="28417">MQSFCIDAVKGKDARFPQTAPTDVTRKSVDCSQASCGAEDLQKQMSPIAMLCSKVLFIPEYGERMTFYAFWSSTWPSRVRWISGRVEGPWPFIWRVVTNLSMVLGDAAGASFLEFAEDTYACFWVCKLLLTGFFCLKESFVARGIGSCLVELFCIDVEGDICQILPSVLQRELRGLKPRDHHSALRSRTGNGLPDGGSPAHHVSSNLTTPRRPRGLTKRDKSHSLSPISGMNSALKLPITLSAFFWKTPTNKSIGAS</sequence>
<evidence type="ECO:0000256" key="1">
    <source>
        <dbReference type="SAM" id="MobiDB-lite"/>
    </source>
</evidence>
<accession>A0A2N9FQV8</accession>
<name>A0A2N9FQV8_FAGSY</name>
<organism evidence="2">
    <name type="scientific">Fagus sylvatica</name>
    <name type="common">Beechnut</name>
    <dbReference type="NCBI Taxonomy" id="28930"/>
    <lineage>
        <taxon>Eukaryota</taxon>
        <taxon>Viridiplantae</taxon>
        <taxon>Streptophyta</taxon>
        <taxon>Embryophyta</taxon>
        <taxon>Tracheophyta</taxon>
        <taxon>Spermatophyta</taxon>
        <taxon>Magnoliopsida</taxon>
        <taxon>eudicotyledons</taxon>
        <taxon>Gunneridae</taxon>
        <taxon>Pentapetalae</taxon>
        <taxon>rosids</taxon>
        <taxon>fabids</taxon>
        <taxon>Fagales</taxon>
        <taxon>Fagaceae</taxon>
        <taxon>Fagus</taxon>
    </lineage>
</organism>
<proteinExistence type="predicted"/>
<reference evidence="2" key="1">
    <citation type="submission" date="2018-02" db="EMBL/GenBank/DDBJ databases">
        <authorList>
            <person name="Cohen D.B."/>
            <person name="Kent A.D."/>
        </authorList>
    </citation>
    <scope>NUCLEOTIDE SEQUENCE</scope>
</reference>
<protein>
    <submittedName>
        <fullName evidence="2">Uncharacterized protein</fullName>
    </submittedName>
</protein>
<dbReference type="EMBL" id="OIVN01001362">
    <property type="protein sequence ID" value="SPC93107.1"/>
    <property type="molecule type" value="Genomic_DNA"/>
</dbReference>